<evidence type="ECO:0000313" key="2">
    <source>
        <dbReference type="EMBL" id="GGD32633.1"/>
    </source>
</evidence>
<sequence length="343" mass="35795">MTQSSDETASGARRVFAWIVVVVVVLAAALTGAWYYLANRLDIAVRAGIETAGGQGVGITCDNRAVFGYPFRLGLRCDALHVNAPAKDLRADGGELRTAAQIYQPNKVIAELDGPLIIDAPAAPPLDIRWRLAQASMTFWTEGLDHFALVLQEPVVALSEPAEGSRALVQSDHVEVHARRREGSLDLAVTDRGVRVLGPALETLPVFDASLDLTVDGAADWLSGRRIGTTPGEALAGRSGTLRSLRLALTGDGGGSAEVSGPFRFADDHTVSGQFDIVVTDPGAIAALVAEIAPQAAPIAGSIASGIAFAGKTENGRTTIRITVTDGQAMLGVIPLGALPPLR</sequence>
<evidence type="ECO:0000256" key="1">
    <source>
        <dbReference type="SAM" id="Phobius"/>
    </source>
</evidence>
<keyword evidence="1" id="KW-1133">Transmembrane helix</keyword>
<gene>
    <name evidence="2" type="ORF">GCM10011335_39520</name>
</gene>
<dbReference type="AlphaFoldDB" id="A0A917DEY4"/>
<dbReference type="Proteomes" id="UP000613160">
    <property type="component" value="Unassembled WGS sequence"/>
</dbReference>
<proteinExistence type="predicted"/>
<reference evidence="2" key="2">
    <citation type="submission" date="2020-09" db="EMBL/GenBank/DDBJ databases">
        <authorList>
            <person name="Sun Q."/>
            <person name="Zhou Y."/>
        </authorList>
    </citation>
    <scope>NUCLEOTIDE SEQUENCE</scope>
    <source>
        <strain evidence="2">CGMCC 1.15493</strain>
    </source>
</reference>
<keyword evidence="3" id="KW-1185">Reference proteome</keyword>
<dbReference type="EMBL" id="BMJJ01000010">
    <property type="protein sequence ID" value="GGD32633.1"/>
    <property type="molecule type" value="Genomic_DNA"/>
</dbReference>
<dbReference type="InterPro" id="IPR018666">
    <property type="entry name" value="DUF2125"/>
</dbReference>
<keyword evidence="1" id="KW-0812">Transmembrane</keyword>
<protein>
    <recommendedName>
        <fullName evidence="4">DUF2125 domain-containing protein</fullName>
    </recommendedName>
</protein>
<dbReference type="Pfam" id="PF09898">
    <property type="entry name" value="DUF2125"/>
    <property type="match status" value="1"/>
</dbReference>
<keyword evidence="1" id="KW-0472">Membrane</keyword>
<accession>A0A917DEY4</accession>
<organism evidence="2 3">
    <name type="scientific">Aureimonas glaciei</name>
    <dbReference type="NCBI Taxonomy" id="1776957"/>
    <lineage>
        <taxon>Bacteria</taxon>
        <taxon>Pseudomonadati</taxon>
        <taxon>Pseudomonadota</taxon>
        <taxon>Alphaproteobacteria</taxon>
        <taxon>Hyphomicrobiales</taxon>
        <taxon>Aurantimonadaceae</taxon>
        <taxon>Aureimonas</taxon>
    </lineage>
</organism>
<comment type="caution">
    <text evidence="2">The sequence shown here is derived from an EMBL/GenBank/DDBJ whole genome shotgun (WGS) entry which is preliminary data.</text>
</comment>
<evidence type="ECO:0008006" key="4">
    <source>
        <dbReference type="Google" id="ProtNLM"/>
    </source>
</evidence>
<evidence type="ECO:0000313" key="3">
    <source>
        <dbReference type="Proteomes" id="UP000613160"/>
    </source>
</evidence>
<name>A0A917DEY4_9HYPH</name>
<reference evidence="2" key="1">
    <citation type="journal article" date="2014" name="Int. J. Syst. Evol. Microbiol.">
        <title>Complete genome sequence of Corynebacterium casei LMG S-19264T (=DSM 44701T), isolated from a smear-ripened cheese.</title>
        <authorList>
            <consortium name="US DOE Joint Genome Institute (JGI-PGF)"/>
            <person name="Walter F."/>
            <person name="Albersmeier A."/>
            <person name="Kalinowski J."/>
            <person name="Ruckert C."/>
        </authorList>
    </citation>
    <scope>NUCLEOTIDE SEQUENCE</scope>
    <source>
        <strain evidence="2">CGMCC 1.15493</strain>
    </source>
</reference>
<dbReference type="RefSeq" id="WP_188853974.1">
    <property type="nucleotide sequence ID" value="NZ_BMJJ01000010.1"/>
</dbReference>
<feature type="transmembrane region" description="Helical" evidence="1">
    <location>
        <begin position="15"/>
        <end position="37"/>
    </location>
</feature>